<name>A0AA88UZK3_9ASTE</name>
<organism evidence="1 2">
    <name type="scientific">Escallonia herrerae</name>
    <dbReference type="NCBI Taxonomy" id="1293975"/>
    <lineage>
        <taxon>Eukaryota</taxon>
        <taxon>Viridiplantae</taxon>
        <taxon>Streptophyta</taxon>
        <taxon>Embryophyta</taxon>
        <taxon>Tracheophyta</taxon>
        <taxon>Spermatophyta</taxon>
        <taxon>Magnoliopsida</taxon>
        <taxon>eudicotyledons</taxon>
        <taxon>Gunneridae</taxon>
        <taxon>Pentapetalae</taxon>
        <taxon>asterids</taxon>
        <taxon>campanulids</taxon>
        <taxon>Escalloniales</taxon>
        <taxon>Escalloniaceae</taxon>
        <taxon>Escallonia</taxon>
    </lineage>
</organism>
<dbReference type="Pfam" id="PF14223">
    <property type="entry name" value="Retrotran_gag_2"/>
    <property type="match status" value="1"/>
</dbReference>
<proteinExistence type="predicted"/>
<dbReference type="AlphaFoldDB" id="A0AA88UZK3"/>
<evidence type="ECO:0000313" key="2">
    <source>
        <dbReference type="Proteomes" id="UP001188597"/>
    </source>
</evidence>
<keyword evidence="2" id="KW-1185">Reference proteome</keyword>
<sequence>MVMLKCSGSNGVRELILRMNDMASQLKGLDMEMSEGFLVHFIMSSLPAQFDPFKINYNTQKEKWKMSELITECGNVLVNERTLAMINNLVKLLASLSSAIP</sequence>
<accession>A0AA88UZK3</accession>
<reference evidence="1" key="1">
    <citation type="submission" date="2022-12" db="EMBL/GenBank/DDBJ databases">
        <title>Draft genome assemblies for two species of Escallonia (Escalloniales).</title>
        <authorList>
            <person name="Chanderbali A."/>
            <person name="Dervinis C."/>
            <person name="Anghel I."/>
            <person name="Soltis D."/>
            <person name="Soltis P."/>
            <person name="Zapata F."/>
        </authorList>
    </citation>
    <scope>NUCLEOTIDE SEQUENCE</scope>
    <source>
        <strain evidence="1">UCBG64.0493</strain>
        <tissue evidence="1">Leaf</tissue>
    </source>
</reference>
<gene>
    <name evidence="1" type="ORF">RJ639_022683</name>
</gene>
<dbReference type="Proteomes" id="UP001188597">
    <property type="component" value="Unassembled WGS sequence"/>
</dbReference>
<evidence type="ECO:0008006" key="3">
    <source>
        <dbReference type="Google" id="ProtNLM"/>
    </source>
</evidence>
<evidence type="ECO:0000313" key="1">
    <source>
        <dbReference type="EMBL" id="KAK2998807.1"/>
    </source>
</evidence>
<comment type="caution">
    <text evidence="1">The sequence shown here is derived from an EMBL/GenBank/DDBJ whole genome shotgun (WGS) entry which is preliminary data.</text>
</comment>
<protein>
    <recommendedName>
        <fullName evidence="3">UBN2 domain-containing protein</fullName>
    </recommendedName>
</protein>
<dbReference type="EMBL" id="JAVXUP010003493">
    <property type="protein sequence ID" value="KAK2998807.1"/>
    <property type="molecule type" value="Genomic_DNA"/>
</dbReference>